<dbReference type="EMBL" id="SPHZ02000006">
    <property type="protein sequence ID" value="KAF0913466.1"/>
    <property type="molecule type" value="Genomic_DNA"/>
</dbReference>
<organism evidence="1 2">
    <name type="scientific">Oryza meyeriana var. granulata</name>
    <dbReference type="NCBI Taxonomy" id="110450"/>
    <lineage>
        <taxon>Eukaryota</taxon>
        <taxon>Viridiplantae</taxon>
        <taxon>Streptophyta</taxon>
        <taxon>Embryophyta</taxon>
        <taxon>Tracheophyta</taxon>
        <taxon>Spermatophyta</taxon>
        <taxon>Magnoliopsida</taxon>
        <taxon>Liliopsida</taxon>
        <taxon>Poales</taxon>
        <taxon>Poaceae</taxon>
        <taxon>BOP clade</taxon>
        <taxon>Oryzoideae</taxon>
        <taxon>Oryzeae</taxon>
        <taxon>Oryzinae</taxon>
        <taxon>Oryza</taxon>
        <taxon>Oryza meyeriana</taxon>
    </lineage>
</organism>
<evidence type="ECO:0000313" key="1">
    <source>
        <dbReference type="EMBL" id="KAF0913466.1"/>
    </source>
</evidence>
<accession>A0A6G1DLZ8</accession>
<proteinExistence type="predicted"/>
<gene>
    <name evidence="1" type="ORF">E2562_022358</name>
</gene>
<sequence length="73" mass="7677">MPLSSPSTIRRAPVAVAELMARNGEHLVQHGVGEREHPGKVVVDVSSSAEFDLLASSKQTDDLVIVVVSGIGE</sequence>
<protein>
    <submittedName>
        <fullName evidence="1">Uncharacterized protein</fullName>
    </submittedName>
</protein>
<keyword evidence="2" id="KW-1185">Reference proteome</keyword>
<dbReference type="Proteomes" id="UP000479710">
    <property type="component" value="Unassembled WGS sequence"/>
</dbReference>
<comment type="caution">
    <text evidence="1">The sequence shown here is derived from an EMBL/GenBank/DDBJ whole genome shotgun (WGS) entry which is preliminary data.</text>
</comment>
<name>A0A6G1DLZ8_9ORYZ</name>
<evidence type="ECO:0000313" key="2">
    <source>
        <dbReference type="Proteomes" id="UP000479710"/>
    </source>
</evidence>
<reference evidence="1 2" key="1">
    <citation type="submission" date="2019-11" db="EMBL/GenBank/DDBJ databases">
        <title>Whole genome sequence of Oryza granulata.</title>
        <authorList>
            <person name="Li W."/>
        </authorList>
    </citation>
    <scope>NUCLEOTIDE SEQUENCE [LARGE SCALE GENOMIC DNA]</scope>
    <source>
        <strain evidence="2">cv. Menghai</strain>
        <tissue evidence="1">Leaf</tissue>
    </source>
</reference>
<dbReference type="AlphaFoldDB" id="A0A6G1DLZ8"/>